<feature type="signal peptide" evidence="1">
    <location>
        <begin position="1"/>
        <end position="21"/>
    </location>
</feature>
<dbReference type="PROSITE" id="PS50948">
    <property type="entry name" value="PAN"/>
    <property type="match status" value="2"/>
</dbReference>
<evidence type="ECO:0000259" key="2">
    <source>
        <dbReference type="PROSITE" id="PS50948"/>
    </source>
</evidence>
<feature type="chain" id="PRO_5014669436" description="Apple domain-containing protein" evidence="1">
    <location>
        <begin position="22"/>
        <end position="268"/>
    </location>
</feature>
<dbReference type="SUPFAM" id="SSF57414">
    <property type="entry name" value="Hairpin loop containing domain-like"/>
    <property type="match status" value="2"/>
</dbReference>
<dbReference type="Pfam" id="PF00024">
    <property type="entry name" value="PAN_1"/>
    <property type="match status" value="2"/>
</dbReference>
<feature type="domain" description="Apple" evidence="2">
    <location>
        <begin position="193"/>
        <end position="261"/>
    </location>
</feature>
<dbReference type="InterPro" id="IPR003609">
    <property type="entry name" value="Pan_app"/>
</dbReference>
<dbReference type="EMBL" id="LN649231">
    <property type="protein sequence ID" value="CEI67911.1"/>
    <property type="molecule type" value="Genomic_DNA"/>
</dbReference>
<feature type="domain" description="Apple" evidence="2">
    <location>
        <begin position="104"/>
        <end position="176"/>
    </location>
</feature>
<dbReference type="AlphaFoldDB" id="A0A2L2TPW8"/>
<evidence type="ECO:0000256" key="1">
    <source>
        <dbReference type="SAM" id="SignalP"/>
    </source>
</evidence>
<dbReference type="Proteomes" id="UP000245910">
    <property type="component" value="Chromosome III"/>
</dbReference>
<accession>A0A2L2TPW8</accession>
<protein>
    <recommendedName>
        <fullName evidence="2">Apple domain-containing protein</fullName>
    </recommendedName>
</protein>
<evidence type="ECO:0000313" key="4">
    <source>
        <dbReference type="Proteomes" id="UP000245910"/>
    </source>
</evidence>
<keyword evidence="4" id="KW-1185">Reference proteome</keyword>
<dbReference type="Gene3D" id="3.50.4.10">
    <property type="entry name" value="Hepatocyte Growth Factor"/>
    <property type="match status" value="2"/>
</dbReference>
<reference evidence="4" key="1">
    <citation type="submission" date="2014-10" db="EMBL/GenBank/DDBJ databases">
        <authorList>
            <person name="King R."/>
        </authorList>
    </citation>
    <scope>NUCLEOTIDE SEQUENCE [LARGE SCALE GENOMIC DNA]</scope>
    <source>
        <strain evidence="4">A3/5</strain>
    </source>
</reference>
<name>A0A2L2TPW8_9HYPO</name>
<sequence>MVQAKIIAAALAACLVESANAGACKPRSSLSTESQSILSTVSSAASSIATETSTIADTSTIAETSTIALTTTSQIPESSSTTSEASTTTAAAPVDPVCGKHGTCNPNGINGCGSRSARGQGYYLGECQDLCRADPDCKAILYNTQGGQCFLSFNTAQDSEFYEVSDPTIVWYDDVCDIEKREPDPICSAYGDCNQSLCQLMAVSGSYTAETCQRSCASDPNCESFVYFPAFEGCYTLEKSLFKSGFFQKQTSGGLWFDRACNVQVITD</sequence>
<organism evidence="3 4">
    <name type="scientific">Fusarium venenatum</name>
    <dbReference type="NCBI Taxonomy" id="56646"/>
    <lineage>
        <taxon>Eukaryota</taxon>
        <taxon>Fungi</taxon>
        <taxon>Dikarya</taxon>
        <taxon>Ascomycota</taxon>
        <taxon>Pezizomycotina</taxon>
        <taxon>Sordariomycetes</taxon>
        <taxon>Hypocreomycetidae</taxon>
        <taxon>Hypocreales</taxon>
        <taxon>Nectriaceae</taxon>
        <taxon>Fusarium</taxon>
    </lineage>
</organism>
<keyword evidence="1" id="KW-0732">Signal</keyword>
<evidence type="ECO:0000313" key="3">
    <source>
        <dbReference type="EMBL" id="CEI67911.1"/>
    </source>
</evidence>
<proteinExistence type="predicted"/>